<gene>
    <name evidence="2" type="ORF">S01H4_52834</name>
</gene>
<dbReference type="InterPro" id="IPR036439">
    <property type="entry name" value="Dockerin_dom_sf"/>
</dbReference>
<dbReference type="InterPro" id="IPR018247">
    <property type="entry name" value="EF_Hand_1_Ca_BS"/>
</dbReference>
<sequence length="264" mass="28384">WQTIDLITPVVVSTGAKIWLAWVYEGPITHRVGDCEEEWGRAKTSPARYWNDGMPATFGSCLLGHPGTSSIYANYTPGGGPPDTDPPEPLTATWDSVPYAIGQSTITMMAGEATDPSGVQYYFDETSDNPGGTDSGWQVSRTYTDSGLSPETEYTYKVQTRDMSPAQNTGNWSTSESATTDAITPTTNADLNGDGNVDLEDLKCLTDQWLNTGCASLPPGCACADLDGHTFVDFNDYAILAKDWGETGAVVTLVINEFMASNDE</sequence>
<dbReference type="GO" id="GO:0000272">
    <property type="term" value="P:polysaccharide catabolic process"/>
    <property type="evidence" value="ECO:0007669"/>
    <property type="project" value="InterPro"/>
</dbReference>
<dbReference type="SUPFAM" id="SSF63446">
    <property type="entry name" value="Type I dockerin domain"/>
    <property type="match status" value="1"/>
</dbReference>
<protein>
    <recommendedName>
        <fullName evidence="3">Fibronectin type-III domain-containing protein</fullName>
    </recommendedName>
</protein>
<dbReference type="InterPro" id="IPR013783">
    <property type="entry name" value="Ig-like_fold"/>
</dbReference>
<proteinExistence type="predicted"/>
<feature type="region of interest" description="Disordered" evidence="1">
    <location>
        <begin position="163"/>
        <end position="192"/>
    </location>
</feature>
<reference evidence="2" key="1">
    <citation type="journal article" date="2014" name="Front. Microbiol.">
        <title>High frequency of phylogenetically diverse reductive dehalogenase-homologous genes in deep subseafloor sedimentary metagenomes.</title>
        <authorList>
            <person name="Kawai M."/>
            <person name="Futagami T."/>
            <person name="Toyoda A."/>
            <person name="Takaki Y."/>
            <person name="Nishi S."/>
            <person name="Hori S."/>
            <person name="Arai W."/>
            <person name="Tsubouchi T."/>
            <person name="Morono Y."/>
            <person name="Uchiyama I."/>
            <person name="Ito T."/>
            <person name="Fujiyama A."/>
            <person name="Inagaki F."/>
            <person name="Takami H."/>
        </authorList>
    </citation>
    <scope>NUCLEOTIDE SEQUENCE</scope>
    <source>
        <strain evidence="2">Expedition CK06-06</strain>
    </source>
</reference>
<feature type="compositionally biased region" description="Polar residues" evidence="1">
    <location>
        <begin position="163"/>
        <end position="190"/>
    </location>
</feature>
<organism evidence="2">
    <name type="scientific">marine sediment metagenome</name>
    <dbReference type="NCBI Taxonomy" id="412755"/>
    <lineage>
        <taxon>unclassified sequences</taxon>
        <taxon>metagenomes</taxon>
        <taxon>ecological metagenomes</taxon>
    </lineage>
</organism>
<accession>X1D438</accession>
<dbReference type="CDD" id="cd00063">
    <property type="entry name" value="FN3"/>
    <property type="match status" value="1"/>
</dbReference>
<dbReference type="InterPro" id="IPR003961">
    <property type="entry name" value="FN3_dom"/>
</dbReference>
<evidence type="ECO:0000313" key="2">
    <source>
        <dbReference type="EMBL" id="GAH15486.1"/>
    </source>
</evidence>
<dbReference type="PROSITE" id="PS00018">
    <property type="entry name" value="EF_HAND_1"/>
    <property type="match status" value="1"/>
</dbReference>
<dbReference type="Gene3D" id="2.60.40.10">
    <property type="entry name" value="Immunoglobulins"/>
    <property type="match status" value="1"/>
</dbReference>
<evidence type="ECO:0000256" key="1">
    <source>
        <dbReference type="SAM" id="MobiDB-lite"/>
    </source>
</evidence>
<dbReference type="AlphaFoldDB" id="X1D438"/>
<feature type="non-terminal residue" evidence="2">
    <location>
        <position position="1"/>
    </location>
</feature>
<feature type="non-terminal residue" evidence="2">
    <location>
        <position position="264"/>
    </location>
</feature>
<evidence type="ECO:0008006" key="3">
    <source>
        <dbReference type="Google" id="ProtNLM"/>
    </source>
</evidence>
<comment type="caution">
    <text evidence="2">The sequence shown here is derived from an EMBL/GenBank/DDBJ whole genome shotgun (WGS) entry which is preliminary data.</text>
</comment>
<dbReference type="EMBL" id="BART01030226">
    <property type="protein sequence ID" value="GAH15486.1"/>
    <property type="molecule type" value="Genomic_DNA"/>
</dbReference>
<name>X1D438_9ZZZZ</name>
<dbReference type="Gene3D" id="1.10.1330.10">
    <property type="entry name" value="Dockerin domain"/>
    <property type="match status" value="1"/>
</dbReference>